<dbReference type="AlphaFoldDB" id="A0A8D8ANU7"/>
<protein>
    <submittedName>
        <fullName evidence="2">(northern house mosquito) hypothetical protein</fullName>
    </submittedName>
</protein>
<reference evidence="2" key="1">
    <citation type="submission" date="2021-05" db="EMBL/GenBank/DDBJ databases">
        <authorList>
            <person name="Alioto T."/>
            <person name="Alioto T."/>
            <person name="Gomez Garrido J."/>
        </authorList>
    </citation>
    <scope>NUCLEOTIDE SEQUENCE</scope>
</reference>
<feature type="region of interest" description="Disordered" evidence="1">
    <location>
        <begin position="1"/>
        <end position="75"/>
    </location>
</feature>
<accession>A0A8D8ANU7</accession>
<evidence type="ECO:0000313" key="2">
    <source>
        <dbReference type="EMBL" id="CAG6459010.1"/>
    </source>
</evidence>
<evidence type="ECO:0000256" key="1">
    <source>
        <dbReference type="SAM" id="MobiDB-lite"/>
    </source>
</evidence>
<sequence>MWPRTDPGDAARHGHDVPGAPDAADVAAPLPVISSATSAGAASPAATGATPPPTSDGCGGTGNHCRGPVQPDPGHTDGVCVSLMWRRRRQRSGDTLQRQASGTLFFFLNYHYYPYHAVVTRQSVVCTRT</sequence>
<feature type="compositionally biased region" description="Basic and acidic residues" evidence="1">
    <location>
        <begin position="1"/>
        <end position="16"/>
    </location>
</feature>
<name>A0A8D8ANU7_CULPI</name>
<feature type="compositionally biased region" description="Low complexity" evidence="1">
    <location>
        <begin position="17"/>
        <end position="49"/>
    </location>
</feature>
<organism evidence="2">
    <name type="scientific">Culex pipiens</name>
    <name type="common">House mosquito</name>
    <dbReference type="NCBI Taxonomy" id="7175"/>
    <lineage>
        <taxon>Eukaryota</taxon>
        <taxon>Metazoa</taxon>
        <taxon>Ecdysozoa</taxon>
        <taxon>Arthropoda</taxon>
        <taxon>Hexapoda</taxon>
        <taxon>Insecta</taxon>
        <taxon>Pterygota</taxon>
        <taxon>Neoptera</taxon>
        <taxon>Endopterygota</taxon>
        <taxon>Diptera</taxon>
        <taxon>Nematocera</taxon>
        <taxon>Culicoidea</taxon>
        <taxon>Culicidae</taxon>
        <taxon>Culicinae</taxon>
        <taxon>Culicini</taxon>
        <taxon>Culex</taxon>
        <taxon>Culex</taxon>
    </lineage>
</organism>
<proteinExistence type="predicted"/>
<dbReference type="EMBL" id="HBUE01036733">
    <property type="protein sequence ID" value="CAG6459010.1"/>
    <property type="molecule type" value="Transcribed_RNA"/>
</dbReference>